<organism evidence="10 11">
    <name type="scientific">Canna indica</name>
    <name type="common">Indian-shot</name>
    <dbReference type="NCBI Taxonomy" id="4628"/>
    <lineage>
        <taxon>Eukaryota</taxon>
        <taxon>Viridiplantae</taxon>
        <taxon>Streptophyta</taxon>
        <taxon>Embryophyta</taxon>
        <taxon>Tracheophyta</taxon>
        <taxon>Spermatophyta</taxon>
        <taxon>Magnoliopsida</taxon>
        <taxon>Liliopsida</taxon>
        <taxon>Zingiberales</taxon>
        <taxon>Cannaceae</taxon>
        <taxon>Canna</taxon>
    </lineage>
</organism>
<evidence type="ECO:0000256" key="2">
    <source>
        <dbReference type="ARBA" id="ARBA00022448"/>
    </source>
</evidence>
<dbReference type="Proteomes" id="UP001327560">
    <property type="component" value="Chromosome 8"/>
</dbReference>
<evidence type="ECO:0000313" key="11">
    <source>
        <dbReference type="Proteomes" id="UP001327560"/>
    </source>
</evidence>
<keyword evidence="4" id="KW-0249">Electron transport</keyword>
<sequence>MECNYYLGGYSSSQCPPDQGNLPLVQGSSLIVSQSSRLYLAFQLDIAQPQTKLVYAVGPSNTFPSSGGYLAQHKSMASGSLTSPATGGGGDGDGDRDEDEGGERDRPSGRKHGDDESSGGDATATAAAASGGGLSLAKSHALLTIIGWGILLPAGIAMARFMKHYDPSWFYLHTSTQGIGFVAGIVGVIAGFKLERDLGEYGAHKALGVVVLALGCVQVTAILARPKEKSKARKYWNWYHHCVGRAAVVGATANVFYGLWLAKEAKDWSYAYGVFVGVWVTAWFVLEEWRKKHVVECALCC</sequence>
<evidence type="ECO:0000256" key="8">
    <source>
        <dbReference type="SAM" id="Phobius"/>
    </source>
</evidence>
<feature type="transmembrane region" description="Helical" evidence="8">
    <location>
        <begin position="243"/>
        <end position="262"/>
    </location>
</feature>
<evidence type="ECO:0000313" key="10">
    <source>
        <dbReference type="EMBL" id="WOL15597.1"/>
    </source>
</evidence>
<feature type="compositionally biased region" description="Acidic residues" evidence="7">
    <location>
        <begin position="92"/>
        <end position="102"/>
    </location>
</feature>
<evidence type="ECO:0000256" key="7">
    <source>
        <dbReference type="SAM" id="MobiDB-lite"/>
    </source>
</evidence>
<gene>
    <name evidence="10" type="ORF">Cni_G24378</name>
</gene>
<dbReference type="PANTHER" id="PTHR23130">
    <property type="entry name" value="CYTOCHROME B561 AND DOMON DOMAIN-CONTAINING PROTEIN"/>
    <property type="match status" value="1"/>
</dbReference>
<feature type="transmembrane region" description="Helical" evidence="8">
    <location>
        <begin position="268"/>
        <end position="286"/>
    </location>
</feature>
<dbReference type="InterPro" id="IPR006593">
    <property type="entry name" value="Cyt_b561/ferric_Rdtase_TM"/>
</dbReference>
<keyword evidence="11" id="KW-1185">Reference proteome</keyword>
<feature type="region of interest" description="Disordered" evidence="7">
    <location>
        <begin position="78"/>
        <end position="126"/>
    </location>
</feature>
<feature type="transmembrane region" description="Helical" evidence="8">
    <location>
        <begin position="204"/>
        <end position="223"/>
    </location>
</feature>
<feature type="transmembrane region" description="Helical" evidence="8">
    <location>
        <begin position="169"/>
        <end position="192"/>
    </location>
</feature>
<evidence type="ECO:0000256" key="3">
    <source>
        <dbReference type="ARBA" id="ARBA00022692"/>
    </source>
</evidence>
<evidence type="ECO:0000256" key="5">
    <source>
        <dbReference type="ARBA" id="ARBA00022989"/>
    </source>
</evidence>
<dbReference type="PROSITE" id="PS50939">
    <property type="entry name" value="CYTOCHROME_B561"/>
    <property type="match status" value="1"/>
</dbReference>
<dbReference type="AlphaFoldDB" id="A0AAQ3KUX3"/>
<dbReference type="CDD" id="cd08760">
    <property type="entry name" value="Cyt_b561_FRRS1_like"/>
    <property type="match status" value="1"/>
</dbReference>
<keyword evidence="2" id="KW-0813">Transport</keyword>
<dbReference type="EMBL" id="CP136897">
    <property type="protein sequence ID" value="WOL15597.1"/>
    <property type="molecule type" value="Genomic_DNA"/>
</dbReference>
<dbReference type="Gene3D" id="1.20.120.1770">
    <property type="match status" value="1"/>
</dbReference>
<evidence type="ECO:0000259" key="9">
    <source>
        <dbReference type="PROSITE" id="PS50939"/>
    </source>
</evidence>
<dbReference type="SMART" id="SM00665">
    <property type="entry name" value="B561"/>
    <property type="match status" value="1"/>
</dbReference>
<evidence type="ECO:0000256" key="4">
    <source>
        <dbReference type="ARBA" id="ARBA00022982"/>
    </source>
</evidence>
<keyword evidence="5 8" id="KW-1133">Transmembrane helix</keyword>
<dbReference type="GO" id="GO:0016020">
    <property type="term" value="C:membrane"/>
    <property type="evidence" value="ECO:0007669"/>
    <property type="project" value="UniProtKB-SubCell"/>
</dbReference>
<dbReference type="Pfam" id="PF03188">
    <property type="entry name" value="Cytochrom_B561"/>
    <property type="match status" value="1"/>
</dbReference>
<reference evidence="10 11" key="1">
    <citation type="submission" date="2023-10" db="EMBL/GenBank/DDBJ databases">
        <title>Chromosome-scale genome assembly provides insights into flower coloration mechanisms of Canna indica.</title>
        <authorList>
            <person name="Li C."/>
        </authorList>
    </citation>
    <scope>NUCLEOTIDE SEQUENCE [LARGE SCALE GENOMIC DNA]</scope>
    <source>
        <tissue evidence="10">Flower</tissue>
    </source>
</reference>
<proteinExistence type="predicted"/>
<feature type="compositionally biased region" description="Basic and acidic residues" evidence="7">
    <location>
        <begin position="103"/>
        <end position="115"/>
    </location>
</feature>
<evidence type="ECO:0000256" key="6">
    <source>
        <dbReference type="ARBA" id="ARBA00023136"/>
    </source>
</evidence>
<feature type="domain" description="Cytochrome b561" evidence="9">
    <location>
        <begin position="110"/>
        <end position="295"/>
    </location>
</feature>
<accession>A0AAQ3KUX3</accession>
<evidence type="ECO:0000256" key="1">
    <source>
        <dbReference type="ARBA" id="ARBA00004370"/>
    </source>
</evidence>
<keyword evidence="6 8" id="KW-0472">Membrane</keyword>
<dbReference type="PANTHER" id="PTHR23130:SF154">
    <property type="entry name" value="OS01G0895200 PROTEIN"/>
    <property type="match status" value="1"/>
</dbReference>
<keyword evidence="3 8" id="KW-0812">Transmembrane</keyword>
<name>A0AAQ3KUX3_9LILI</name>
<feature type="transmembrane region" description="Helical" evidence="8">
    <location>
        <begin position="141"/>
        <end position="162"/>
    </location>
</feature>
<protein>
    <submittedName>
        <fullName evidence="10">Cytochrome b561 and DOMON domain-containing protein</fullName>
    </submittedName>
</protein>
<comment type="subcellular location">
    <subcellularLocation>
        <location evidence="1">Membrane</location>
    </subcellularLocation>
</comment>